<dbReference type="NCBIfam" id="NF003793">
    <property type="entry name" value="PRK05382.1"/>
    <property type="match status" value="1"/>
</dbReference>
<dbReference type="HAMAP" id="MF_00300">
    <property type="entry name" value="Chorismate_synth"/>
    <property type="match status" value="1"/>
</dbReference>
<evidence type="ECO:0000256" key="2">
    <source>
        <dbReference type="ARBA" id="ARBA00008014"/>
    </source>
</evidence>
<name>A0ABQ2P3W1_9NEIS</name>
<evidence type="ECO:0000256" key="8">
    <source>
        <dbReference type="RuleBase" id="RU000605"/>
    </source>
</evidence>
<accession>A0ABQ2P3W1</accession>
<sequence>MSGNSFGLLFSVSSFGESHGPAIGCVVDGCPPGLELTEADIQAELDRRKPGTSRHVTQRKEPDTVEILSGVFEGKTTGTPIALLIRNQDQRSQDYGKIAETFRPGHADYTYWHKYGIRDYRGGGRSSARETAVRVAAGAIAKKWLKEKFGIRIRGYMSQLGEIEIPFLNWDQVSENAFFAPNNDIVPQLEAYMDQIRSERDSVGARITVVAEGVPVGLGEPVYDRLDADIAYAMMGINAVKGVEVGAGFASIAQRGSEHCDELTPEGFASNHAGGVLGGISTGQDIVVNMAVKPTSSIAQERRSIDKAGNPVMMATTGRHDPCVGIRATPIAEAMLALVLIDHALRHRAQCADVKVDTPRIPGAIGG</sequence>
<dbReference type="RefSeq" id="WP_188701058.1">
    <property type="nucleotide sequence ID" value="NZ_BMLX01000001.1"/>
</dbReference>
<dbReference type="SUPFAM" id="SSF103263">
    <property type="entry name" value="Chorismate synthase, AroC"/>
    <property type="match status" value="1"/>
</dbReference>
<protein>
    <recommendedName>
        <fullName evidence="3 7">Chorismate synthase</fullName>
        <shortName evidence="7">CS</shortName>
        <ecNumber evidence="3 7">4.2.3.5</ecNumber>
    </recommendedName>
    <alternativeName>
        <fullName evidence="7">5-enolpyruvylshikimate-3-phosphate phospholyase</fullName>
    </alternativeName>
</protein>
<comment type="cofactor">
    <cofactor evidence="7 8">
        <name>FMNH2</name>
        <dbReference type="ChEBI" id="CHEBI:57618"/>
    </cofactor>
    <text evidence="7 8">Reduced FMN (FMNH(2)).</text>
</comment>
<comment type="subunit">
    <text evidence="7">Homotetramer.</text>
</comment>
<dbReference type="InterPro" id="IPR020541">
    <property type="entry name" value="Chorismate_synthase_CS"/>
</dbReference>
<dbReference type="PROSITE" id="PS00787">
    <property type="entry name" value="CHORISMATE_SYNTHASE_1"/>
    <property type="match status" value="1"/>
</dbReference>
<evidence type="ECO:0000256" key="4">
    <source>
        <dbReference type="ARBA" id="ARBA00022605"/>
    </source>
</evidence>
<dbReference type="Proteomes" id="UP000637267">
    <property type="component" value="Unassembled WGS sequence"/>
</dbReference>
<comment type="similarity">
    <text evidence="2 7 8">Belongs to the chorismate synthase family.</text>
</comment>
<evidence type="ECO:0000313" key="10">
    <source>
        <dbReference type="Proteomes" id="UP000637267"/>
    </source>
</evidence>
<comment type="pathway">
    <text evidence="1 7 8">Metabolic intermediate biosynthesis; chorismate biosynthesis; chorismate from D-erythrose 4-phosphate and phosphoenolpyruvate: step 7/7.</text>
</comment>
<evidence type="ECO:0000256" key="6">
    <source>
        <dbReference type="ARBA" id="ARBA00023239"/>
    </source>
</evidence>
<evidence type="ECO:0000256" key="3">
    <source>
        <dbReference type="ARBA" id="ARBA00013036"/>
    </source>
</evidence>
<dbReference type="CDD" id="cd07304">
    <property type="entry name" value="Chorismate_synthase"/>
    <property type="match status" value="1"/>
</dbReference>
<dbReference type="PIRSF" id="PIRSF001456">
    <property type="entry name" value="Chorismate_synth"/>
    <property type="match status" value="1"/>
</dbReference>
<dbReference type="InterPro" id="IPR035904">
    <property type="entry name" value="Chorismate_synth_AroC_sf"/>
</dbReference>
<dbReference type="EMBL" id="BMLX01000001">
    <property type="protein sequence ID" value="GGP17512.1"/>
    <property type="molecule type" value="Genomic_DNA"/>
</dbReference>
<reference evidence="10" key="1">
    <citation type="journal article" date="2019" name="Int. J. Syst. Evol. Microbiol.">
        <title>The Global Catalogue of Microorganisms (GCM) 10K type strain sequencing project: providing services to taxonomists for standard genome sequencing and annotation.</title>
        <authorList>
            <consortium name="The Broad Institute Genomics Platform"/>
            <consortium name="The Broad Institute Genome Sequencing Center for Infectious Disease"/>
            <person name="Wu L."/>
            <person name="Ma J."/>
        </authorList>
    </citation>
    <scope>NUCLEOTIDE SEQUENCE [LARGE SCALE GENOMIC DNA]</scope>
    <source>
        <strain evidence="10">CGMCC 1.8859</strain>
    </source>
</reference>
<evidence type="ECO:0000313" key="9">
    <source>
        <dbReference type="EMBL" id="GGP17512.1"/>
    </source>
</evidence>
<dbReference type="InterPro" id="IPR000453">
    <property type="entry name" value="Chorismate_synth"/>
</dbReference>
<gene>
    <name evidence="7 9" type="primary">aroC</name>
    <name evidence="9" type="ORF">GCM10010970_00010</name>
</gene>
<evidence type="ECO:0000256" key="1">
    <source>
        <dbReference type="ARBA" id="ARBA00005044"/>
    </source>
</evidence>
<dbReference type="PANTHER" id="PTHR21085">
    <property type="entry name" value="CHORISMATE SYNTHASE"/>
    <property type="match status" value="1"/>
</dbReference>
<keyword evidence="7" id="KW-0274">FAD</keyword>
<dbReference type="PANTHER" id="PTHR21085:SF0">
    <property type="entry name" value="CHORISMATE SYNTHASE"/>
    <property type="match status" value="1"/>
</dbReference>
<keyword evidence="5 7" id="KW-0057">Aromatic amino acid biosynthesis</keyword>
<comment type="caution">
    <text evidence="9">The sequence shown here is derived from an EMBL/GenBank/DDBJ whole genome shotgun (WGS) entry which is preliminary data.</text>
</comment>
<feature type="binding site" evidence="7">
    <location>
        <begin position="293"/>
        <end position="297"/>
    </location>
    <ligand>
        <name>FMN</name>
        <dbReference type="ChEBI" id="CHEBI:58210"/>
    </ligand>
</feature>
<keyword evidence="7" id="KW-0288">FMN</keyword>
<comment type="function">
    <text evidence="7">Catalyzes the anti-1,4-elimination of the C-3 phosphate and the C-6 proR hydrogen from 5-enolpyruvylshikimate-3-phosphate (EPSP) to yield chorismate, which is the branch point compound that serves as the starting substrate for the three terminal pathways of aromatic amino acid biosynthesis. This reaction introduces a second double bond into the aromatic ring system.</text>
</comment>
<comment type="catalytic activity">
    <reaction evidence="7 8">
        <text>5-O-(1-carboxyvinyl)-3-phosphoshikimate = chorismate + phosphate</text>
        <dbReference type="Rhea" id="RHEA:21020"/>
        <dbReference type="ChEBI" id="CHEBI:29748"/>
        <dbReference type="ChEBI" id="CHEBI:43474"/>
        <dbReference type="ChEBI" id="CHEBI:57701"/>
        <dbReference type="EC" id="4.2.3.5"/>
    </reaction>
</comment>
<feature type="binding site" evidence="7">
    <location>
        <begin position="125"/>
        <end position="127"/>
    </location>
    <ligand>
        <name>FMN</name>
        <dbReference type="ChEBI" id="CHEBI:58210"/>
    </ligand>
</feature>
<evidence type="ECO:0000256" key="5">
    <source>
        <dbReference type="ARBA" id="ARBA00023141"/>
    </source>
</evidence>
<feature type="binding site" evidence="7">
    <location>
        <position position="54"/>
    </location>
    <ligand>
        <name>NADP(+)</name>
        <dbReference type="ChEBI" id="CHEBI:58349"/>
    </ligand>
</feature>
<dbReference type="EC" id="4.2.3.5" evidence="3 7"/>
<keyword evidence="7" id="KW-0521">NADP</keyword>
<dbReference type="NCBIfam" id="TIGR00033">
    <property type="entry name" value="aroC"/>
    <property type="match status" value="1"/>
</dbReference>
<keyword evidence="10" id="KW-1185">Reference proteome</keyword>
<keyword evidence="6 7" id="KW-0456">Lyase</keyword>
<keyword evidence="4 7" id="KW-0028">Amino-acid biosynthesis</keyword>
<dbReference type="PROSITE" id="PS00788">
    <property type="entry name" value="CHORISMATE_SYNTHASE_2"/>
    <property type="match status" value="1"/>
</dbReference>
<proteinExistence type="inferred from homology"/>
<dbReference type="Pfam" id="PF01264">
    <property type="entry name" value="Chorismate_synt"/>
    <property type="match status" value="1"/>
</dbReference>
<keyword evidence="7" id="KW-0285">Flavoprotein</keyword>
<feature type="binding site" evidence="7">
    <location>
        <position position="48"/>
    </location>
    <ligand>
        <name>NADP(+)</name>
        <dbReference type="ChEBI" id="CHEBI:58349"/>
    </ligand>
</feature>
<feature type="binding site" evidence="7">
    <location>
        <begin position="238"/>
        <end position="239"/>
    </location>
    <ligand>
        <name>FMN</name>
        <dbReference type="ChEBI" id="CHEBI:58210"/>
    </ligand>
</feature>
<dbReference type="Gene3D" id="3.60.150.10">
    <property type="entry name" value="Chorismate synthase AroC"/>
    <property type="match status" value="1"/>
</dbReference>
<feature type="binding site" evidence="7">
    <location>
        <position position="278"/>
    </location>
    <ligand>
        <name>FMN</name>
        <dbReference type="ChEBI" id="CHEBI:58210"/>
    </ligand>
</feature>
<dbReference type="PROSITE" id="PS00789">
    <property type="entry name" value="CHORISMATE_SYNTHASE_3"/>
    <property type="match status" value="1"/>
</dbReference>
<feature type="binding site" evidence="7">
    <location>
        <position position="319"/>
    </location>
    <ligand>
        <name>FMN</name>
        <dbReference type="ChEBI" id="CHEBI:58210"/>
    </ligand>
</feature>
<evidence type="ECO:0000256" key="7">
    <source>
        <dbReference type="HAMAP-Rule" id="MF_00300"/>
    </source>
</evidence>
<organism evidence="9 10">
    <name type="scientific">Silvimonas iriomotensis</name>
    <dbReference type="NCBI Taxonomy" id="449662"/>
    <lineage>
        <taxon>Bacteria</taxon>
        <taxon>Pseudomonadati</taxon>
        <taxon>Pseudomonadota</taxon>
        <taxon>Betaproteobacteria</taxon>
        <taxon>Neisseriales</taxon>
        <taxon>Chitinibacteraceae</taxon>
        <taxon>Silvimonas</taxon>
    </lineage>
</organism>